<dbReference type="GO" id="GO:0005886">
    <property type="term" value="C:plasma membrane"/>
    <property type="evidence" value="ECO:0007669"/>
    <property type="project" value="UniProtKB-SubCell"/>
</dbReference>
<organism evidence="11 12">
    <name type="scientific">Pseudomonas syringae pv. helianthi</name>
    <dbReference type="NCBI Taxonomy" id="251654"/>
    <lineage>
        <taxon>Bacteria</taxon>
        <taxon>Pseudomonadati</taxon>
        <taxon>Pseudomonadota</taxon>
        <taxon>Gammaproteobacteria</taxon>
        <taxon>Pseudomonadales</taxon>
        <taxon>Pseudomonadaceae</taxon>
        <taxon>Pseudomonas</taxon>
    </lineage>
</organism>
<gene>
    <name evidence="11" type="ORF">ALO68_02432</name>
</gene>
<evidence type="ECO:0000259" key="10">
    <source>
        <dbReference type="PROSITE" id="PS50929"/>
    </source>
</evidence>
<reference evidence="11 12" key="1">
    <citation type="submission" date="2015-09" db="EMBL/GenBank/DDBJ databases">
        <title>Genome announcement of multiple Pseudomonas syringae strains.</title>
        <authorList>
            <person name="Thakur S."/>
            <person name="Wang P.W."/>
            <person name="Gong Y."/>
            <person name="Weir B.S."/>
            <person name="Guttman D.S."/>
        </authorList>
    </citation>
    <scope>NUCLEOTIDE SEQUENCE [LARGE SCALE GENOMIC DNA]</scope>
    <source>
        <strain evidence="11 12">ICMP4531</strain>
    </source>
</reference>
<dbReference type="Pfam" id="PF00664">
    <property type="entry name" value="ABC_membrane"/>
    <property type="match status" value="1"/>
</dbReference>
<comment type="subcellular location">
    <subcellularLocation>
        <location evidence="1">Cell membrane</location>
        <topology evidence="1">Multi-pass membrane protein</topology>
    </subcellularLocation>
</comment>
<evidence type="ECO:0000313" key="11">
    <source>
        <dbReference type="EMBL" id="KPX42511.1"/>
    </source>
</evidence>
<keyword evidence="4" id="KW-0547">Nucleotide-binding</keyword>
<evidence type="ECO:0000256" key="4">
    <source>
        <dbReference type="ARBA" id="ARBA00022741"/>
    </source>
</evidence>
<feature type="domain" description="ABC transporter" evidence="9">
    <location>
        <begin position="374"/>
        <end position="613"/>
    </location>
</feature>
<proteinExistence type="predicted"/>
<keyword evidence="5 11" id="KW-0067">ATP-binding</keyword>
<keyword evidence="3 8" id="KW-0812">Transmembrane</keyword>
<dbReference type="InterPro" id="IPR003593">
    <property type="entry name" value="AAA+_ATPase"/>
</dbReference>
<keyword evidence="6 8" id="KW-1133">Transmembrane helix</keyword>
<dbReference type="PANTHER" id="PTHR43394">
    <property type="entry name" value="ATP-DEPENDENT PERMEASE MDL1, MITOCHONDRIAL"/>
    <property type="match status" value="1"/>
</dbReference>
<feature type="domain" description="ABC transmembrane type-1" evidence="10">
    <location>
        <begin position="53"/>
        <end position="340"/>
    </location>
</feature>
<dbReference type="SUPFAM" id="SSF90123">
    <property type="entry name" value="ABC transporter transmembrane region"/>
    <property type="match status" value="1"/>
</dbReference>
<evidence type="ECO:0000259" key="9">
    <source>
        <dbReference type="PROSITE" id="PS50893"/>
    </source>
</evidence>
<evidence type="ECO:0000256" key="3">
    <source>
        <dbReference type="ARBA" id="ARBA00022692"/>
    </source>
</evidence>
<dbReference type="InterPro" id="IPR039421">
    <property type="entry name" value="Type_1_exporter"/>
</dbReference>
<dbReference type="InterPro" id="IPR017871">
    <property type="entry name" value="ABC_transporter-like_CS"/>
</dbReference>
<name>A0A0N8RMD8_9PSED</name>
<dbReference type="Gene3D" id="3.40.50.300">
    <property type="entry name" value="P-loop containing nucleotide triphosphate hydrolases"/>
    <property type="match status" value="1"/>
</dbReference>
<dbReference type="PATRIC" id="fig|251654.3.peg.3175"/>
<dbReference type="PANTHER" id="PTHR43394:SF1">
    <property type="entry name" value="ATP-BINDING CASSETTE SUB-FAMILY B MEMBER 10, MITOCHONDRIAL"/>
    <property type="match status" value="1"/>
</dbReference>
<evidence type="ECO:0000256" key="2">
    <source>
        <dbReference type="ARBA" id="ARBA00022448"/>
    </source>
</evidence>
<evidence type="ECO:0000256" key="7">
    <source>
        <dbReference type="ARBA" id="ARBA00023136"/>
    </source>
</evidence>
<dbReference type="GO" id="GO:0016887">
    <property type="term" value="F:ATP hydrolysis activity"/>
    <property type="evidence" value="ECO:0007669"/>
    <property type="project" value="InterPro"/>
</dbReference>
<evidence type="ECO:0000256" key="8">
    <source>
        <dbReference type="SAM" id="Phobius"/>
    </source>
</evidence>
<evidence type="ECO:0000256" key="1">
    <source>
        <dbReference type="ARBA" id="ARBA00004651"/>
    </source>
</evidence>
<feature type="transmembrane region" description="Helical" evidence="8">
    <location>
        <begin position="168"/>
        <end position="191"/>
    </location>
</feature>
<feature type="transmembrane region" description="Helical" evidence="8">
    <location>
        <begin position="197"/>
        <end position="216"/>
    </location>
</feature>
<dbReference type="Gene3D" id="1.20.1560.10">
    <property type="entry name" value="ABC transporter type 1, transmembrane domain"/>
    <property type="match status" value="1"/>
</dbReference>
<comment type="caution">
    <text evidence="11">The sequence shown here is derived from an EMBL/GenBank/DDBJ whole genome shotgun (WGS) entry which is preliminary data.</text>
</comment>
<feature type="transmembrane region" description="Helical" evidence="8">
    <location>
        <begin position="51"/>
        <end position="76"/>
    </location>
</feature>
<evidence type="ECO:0000313" key="12">
    <source>
        <dbReference type="Proteomes" id="UP000050557"/>
    </source>
</evidence>
<keyword evidence="7 8" id="KW-0472">Membrane</keyword>
<dbReference type="AlphaFoldDB" id="A0A0N8RMD8"/>
<dbReference type="PROSITE" id="PS00211">
    <property type="entry name" value="ABC_TRANSPORTER_1"/>
    <property type="match status" value="1"/>
</dbReference>
<dbReference type="Pfam" id="PF00005">
    <property type="entry name" value="ABC_tran"/>
    <property type="match status" value="1"/>
</dbReference>
<dbReference type="InterPro" id="IPR003439">
    <property type="entry name" value="ABC_transporter-like_ATP-bd"/>
</dbReference>
<accession>A0A0N8RMD8</accession>
<dbReference type="FunFam" id="1.20.1560.10:FF:000070">
    <property type="entry name" value="Multidrug ABC transporter ATP-binding protein"/>
    <property type="match status" value="1"/>
</dbReference>
<keyword evidence="2" id="KW-0813">Transport</keyword>
<feature type="transmembrane region" description="Helical" evidence="8">
    <location>
        <begin position="96"/>
        <end position="113"/>
    </location>
</feature>
<dbReference type="PROSITE" id="PS50929">
    <property type="entry name" value="ABC_TM1F"/>
    <property type="match status" value="1"/>
</dbReference>
<dbReference type="GO" id="GO:0015421">
    <property type="term" value="F:ABC-type oligopeptide transporter activity"/>
    <property type="evidence" value="ECO:0007669"/>
    <property type="project" value="TreeGrafter"/>
</dbReference>
<evidence type="ECO:0000256" key="6">
    <source>
        <dbReference type="ARBA" id="ARBA00022989"/>
    </source>
</evidence>
<dbReference type="FunFam" id="3.40.50.300:FF:000287">
    <property type="entry name" value="Multidrug ABC transporter ATP-binding protein"/>
    <property type="match status" value="1"/>
</dbReference>
<dbReference type="SMART" id="SM00382">
    <property type="entry name" value="AAA"/>
    <property type="match status" value="1"/>
</dbReference>
<dbReference type="InterPro" id="IPR036640">
    <property type="entry name" value="ABC1_TM_sf"/>
</dbReference>
<sequence>MTAKSSLNLSETFMLRAFEKWLDPFPPDEVPPPPDGLGRFLWACTRGARGYILALALLSAGVSIYEAWLFSFLGQVVDLLSAWQTGGDAALQESRVLWGIGLVLLTSIGLVALRTMVQHQVLAINLPLRLRWDFHRLMLRQSLSFFSDEFSGRVTTKVMQTALSVREVLFTLIEIAPGIGVYFIAIIALAGGFDLKLMLPFIAWVALFGLAMMYFVPRLGKVGQEQANARSSMTGRISDAYTNITTVKLFSHSRREAHFARAAMEDFKLTGFRQMRLVSQFEIVNQVLVVALIMGAGGYALWMWHQGQVGTGAVAAITAMALRINGMSHWIMWQMTSLFENIGTVQDGMATLTRGPKVQDAPNATTLVTTGGAVTFDNVSFNYNGERQVLDALNLTIRPGEKIGLVGRSGAGKSTLINLLLRFYDVDEGTISIDGQNIAHVTQDSLRSAIGMVTQDTSLLHRSIRDNIAYGRPDATDAQIRSAAVSAQADVFISQLSDKQGHSGYDTLVGERGIKLSGGQRQRVAIARVMLKNAPILLLDEATSALDSEVEVAIQESLDDMMKGKTVIAIAHRLSTIAAMDRLIVMDNGRIIEQGSHTELLSSNGTYARLWHHQSGGFLGEDQGVAEDVDHV</sequence>
<dbReference type="InterPro" id="IPR027417">
    <property type="entry name" value="P-loop_NTPase"/>
</dbReference>
<dbReference type="PROSITE" id="PS50893">
    <property type="entry name" value="ABC_TRANSPORTER_2"/>
    <property type="match status" value="1"/>
</dbReference>
<evidence type="ECO:0000256" key="5">
    <source>
        <dbReference type="ARBA" id="ARBA00022840"/>
    </source>
</evidence>
<dbReference type="InterPro" id="IPR011527">
    <property type="entry name" value="ABC1_TM_dom"/>
</dbReference>
<dbReference type="EMBL" id="LJQM01000191">
    <property type="protein sequence ID" value="KPX42511.1"/>
    <property type="molecule type" value="Genomic_DNA"/>
</dbReference>
<dbReference type="SUPFAM" id="SSF52540">
    <property type="entry name" value="P-loop containing nucleoside triphosphate hydrolases"/>
    <property type="match status" value="1"/>
</dbReference>
<feature type="transmembrane region" description="Helical" evidence="8">
    <location>
        <begin position="283"/>
        <end position="302"/>
    </location>
</feature>
<dbReference type="GO" id="GO:0005524">
    <property type="term" value="F:ATP binding"/>
    <property type="evidence" value="ECO:0007669"/>
    <property type="project" value="UniProtKB-KW"/>
</dbReference>
<protein>
    <submittedName>
        <fullName evidence="11">ABC transporter ATP-binding/permease protein</fullName>
    </submittedName>
</protein>
<dbReference type="Proteomes" id="UP000050557">
    <property type="component" value="Unassembled WGS sequence"/>
</dbReference>